<dbReference type="GO" id="GO:0008270">
    <property type="term" value="F:zinc ion binding"/>
    <property type="evidence" value="ECO:0007669"/>
    <property type="project" value="UniProtKB-KW"/>
</dbReference>
<dbReference type="PANTHER" id="PTHR10768:SF22">
    <property type="entry name" value="LARGE RIBOSOMAL SUBUNIT PROTEIN EL37"/>
    <property type="match status" value="1"/>
</dbReference>
<keyword evidence="8" id="KW-0863">Zinc-finger</keyword>
<organism evidence="17 18">
    <name type="scientific">Physeter macrocephalus</name>
    <name type="common">Sperm whale</name>
    <name type="synonym">Physeter catodon</name>
    <dbReference type="NCBI Taxonomy" id="9755"/>
    <lineage>
        <taxon>Eukaryota</taxon>
        <taxon>Metazoa</taxon>
        <taxon>Chordata</taxon>
        <taxon>Craniata</taxon>
        <taxon>Vertebrata</taxon>
        <taxon>Euteleostomi</taxon>
        <taxon>Mammalia</taxon>
        <taxon>Eutheria</taxon>
        <taxon>Laurasiatheria</taxon>
        <taxon>Artiodactyla</taxon>
        <taxon>Whippomorpha</taxon>
        <taxon>Cetacea</taxon>
        <taxon>Odontoceti</taxon>
        <taxon>Physeteridae</taxon>
        <taxon>Physeter</taxon>
    </lineage>
</organism>
<dbReference type="FunFam" id="2.20.25.30:FF:000001">
    <property type="entry name" value="Ribosomal protein L37"/>
    <property type="match status" value="1"/>
</dbReference>
<proteinExistence type="inferred from homology"/>
<keyword evidence="13" id="KW-0687">Ribonucleoprotein</keyword>
<dbReference type="InterPro" id="IPR001569">
    <property type="entry name" value="Ribosomal_eL37"/>
</dbReference>
<reference evidence="18 19" key="1">
    <citation type="submission" date="2025-04" db="UniProtKB">
        <authorList>
            <consortium name="RefSeq"/>
        </authorList>
    </citation>
    <scope>IDENTIFICATION</scope>
    <source>
        <tissue evidence="18 19">Muscle</tissue>
    </source>
</reference>
<dbReference type="SUPFAM" id="SSF57829">
    <property type="entry name" value="Zn-binding ribosomal proteins"/>
    <property type="match status" value="1"/>
</dbReference>
<protein>
    <recommendedName>
        <fullName evidence="15">Large ribosomal subunit protein eL37</fullName>
    </recommendedName>
    <alternativeName>
        <fullName evidence="16">60S ribosomal protein L37</fullName>
    </alternativeName>
</protein>
<gene>
    <name evidence="18 19" type="primary">AKNAD1</name>
</gene>
<evidence type="ECO:0000256" key="11">
    <source>
        <dbReference type="ARBA" id="ARBA00022980"/>
    </source>
</evidence>
<keyword evidence="5" id="KW-0597">Phosphoprotein</keyword>
<dbReference type="Pfam" id="PF01907">
    <property type="entry name" value="Ribosomal_L37e"/>
    <property type="match status" value="1"/>
</dbReference>
<dbReference type="RefSeq" id="XP_023975472.1">
    <property type="nucleotide sequence ID" value="XM_024119704.3"/>
</dbReference>
<evidence type="ECO:0000256" key="6">
    <source>
        <dbReference type="ARBA" id="ARBA00022723"/>
    </source>
</evidence>
<dbReference type="Gene3D" id="2.20.25.30">
    <property type="match status" value="1"/>
</dbReference>
<dbReference type="InterPro" id="IPR011331">
    <property type="entry name" value="Ribosomal_eL37/eL43"/>
</dbReference>
<keyword evidence="12" id="KW-0007">Acetylation</keyword>
<dbReference type="CTD" id="254268"/>
<dbReference type="RefSeq" id="XP_023975473.1">
    <property type="nucleotide sequence ID" value="XM_024119705.3"/>
</dbReference>
<keyword evidence="17" id="KW-1185">Reference proteome</keyword>
<comment type="subunit">
    <text evidence="3">Component of the large ribosomal subunit.</text>
</comment>
<evidence type="ECO:0000313" key="18">
    <source>
        <dbReference type="RefSeq" id="XP_023975472.1"/>
    </source>
</evidence>
<sequence length="240" mass="27383">MEKKGHRGLNRERFPVAFQDKAWYPDSVLDSDTGLSCYSASGTGLQSNKCENCSTKIHNSQRVCGKASSKEFHYIFNTLGQNFFNHSKRSAFAQLRYLNENKNSSPFQTLLHPHPIPTPAGFLKAHPQATLPVWKKRNLSRSEMMKGTSSFGKRRNKMHMLCHHCGSTAYHLQKSTCGKCGYPGKRKRKYNWSAKAKRRSTTRTSRVRHLKIVYRRFRHGFREGKTPKSKRAAVAATSSS</sequence>
<dbReference type="GO" id="GO:0006412">
    <property type="term" value="P:translation"/>
    <property type="evidence" value="ECO:0007669"/>
    <property type="project" value="InterPro"/>
</dbReference>
<dbReference type="PANTHER" id="PTHR10768">
    <property type="entry name" value="60S RIBOSOMAL PROTEIN L37"/>
    <property type="match status" value="1"/>
</dbReference>
<evidence type="ECO:0000256" key="5">
    <source>
        <dbReference type="ARBA" id="ARBA00022553"/>
    </source>
</evidence>
<evidence type="ECO:0000256" key="3">
    <source>
        <dbReference type="ARBA" id="ARBA00011133"/>
    </source>
</evidence>
<evidence type="ECO:0000256" key="8">
    <source>
        <dbReference type="ARBA" id="ARBA00022771"/>
    </source>
</evidence>
<evidence type="ECO:0000256" key="2">
    <source>
        <dbReference type="ARBA" id="ARBA00009805"/>
    </source>
</evidence>
<evidence type="ECO:0000256" key="12">
    <source>
        <dbReference type="ARBA" id="ARBA00022990"/>
    </source>
</evidence>
<dbReference type="OrthoDB" id="10259236at2759"/>
<evidence type="ECO:0000256" key="15">
    <source>
        <dbReference type="ARBA" id="ARBA00035225"/>
    </source>
</evidence>
<dbReference type="InterPro" id="IPR011332">
    <property type="entry name" value="Ribosomal_zn-bd"/>
</dbReference>
<accession>A0A2Y9SDP0</accession>
<evidence type="ECO:0000313" key="17">
    <source>
        <dbReference type="Proteomes" id="UP000248484"/>
    </source>
</evidence>
<dbReference type="STRING" id="9755.ENSPCTP00005006204"/>
<evidence type="ECO:0000256" key="14">
    <source>
        <dbReference type="ARBA" id="ARBA00034092"/>
    </source>
</evidence>
<dbReference type="GO" id="GO:0022625">
    <property type="term" value="C:cytosolic large ribosomal subunit"/>
    <property type="evidence" value="ECO:0007669"/>
    <property type="project" value="TreeGrafter"/>
</dbReference>
<evidence type="ECO:0000256" key="1">
    <source>
        <dbReference type="ARBA" id="ARBA00004496"/>
    </source>
</evidence>
<keyword evidence="6" id="KW-0479">Metal-binding</keyword>
<dbReference type="Proteomes" id="UP000248484">
    <property type="component" value="Chromosome 4"/>
</dbReference>
<keyword evidence="9" id="KW-0862">Zinc</keyword>
<evidence type="ECO:0000256" key="9">
    <source>
        <dbReference type="ARBA" id="ARBA00022833"/>
    </source>
</evidence>
<keyword evidence="7" id="KW-0699">rRNA-binding</keyword>
<dbReference type="KEGG" id="pcad:102978800"/>
<evidence type="ECO:0000256" key="16">
    <source>
        <dbReference type="ARBA" id="ARBA00035332"/>
    </source>
</evidence>
<comment type="subcellular location">
    <subcellularLocation>
        <location evidence="1">Cytoplasm</location>
    </subcellularLocation>
</comment>
<evidence type="ECO:0000256" key="13">
    <source>
        <dbReference type="ARBA" id="ARBA00023274"/>
    </source>
</evidence>
<dbReference type="GO" id="GO:0019843">
    <property type="term" value="F:rRNA binding"/>
    <property type="evidence" value="ECO:0007669"/>
    <property type="project" value="UniProtKB-KW"/>
</dbReference>
<evidence type="ECO:0000256" key="4">
    <source>
        <dbReference type="ARBA" id="ARBA00022490"/>
    </source>
</evidence>
<evidence type="ECO:0000256" key="7">
    <source>
        <dbReference type="ARBA" id="ARBA00022730"/>
    </source>
</evidence>
<comment type="function">
    <text evidence="14">Component of the large ribosomal subunit. The ribosome is a large ribonucleoprotein complex responsible for the synthesis of proteins in the cell.</text>
</comment>
<dbReference type="GeneID" id="102978800"/>
<keyword evidence="10" id="KW-0694">RNA-binding</keyword>
<evidence type="ECO:0000256" key="10">
    <source>
        <dbReference type="ARBA" id="ARBA00022884"/>
    </source>
</evidence>
<dbReference type="GO" id="GO:0003735">
    <property type="term" value="F:structural constituent of ribosome"/>
    <property type="evidence" value="ECO:0007669"/>
    <property type="project" value="InterPro"/>
</dbReference>
<keyword evidence="11" id="KW-0689">Ribosomal protein</keyword>
<evidence type="ECO:0000313" key="19">
    <source>
        <dbReference type="RefSeq" id="XP_023975473.1"/>
    </source>
</evidence>
<keyword evidence="4" id="KW-0963">Cytoplasm</keyword>
<name>A0A2Y9SDP0_PHYMC</name>
<dbReference type="AlphaFoldDB" id="A0A2Y9SDP0"/>
<comment type="similarity">
    <text evidence="2">Belongs to the eukaryotic ribosomal protein eL37 family.</text>
</comment>